<dbReference type="PROSITE" id="PS50948">
    <property type="entry name" value="PAN"/>
    <property type="match status" value="1"/>
</dbReference>
<protein>
    <recommendedName>
        <fullName evidence="2">non-specific serine/threonine protein kinase</fullName>
        <ecNumber evidence="2">2.7.11.1</ecNumber>
    </recommendedName>
</protein>
<evidence type="ECO:0000256" key="15">
    <source>
        <dbReference type="ARBA" id="ARBA00023157"/>
    </source>
</evidence>
<keyword evidence="10" id="KW-0547">Nucleotide-binding</keyword>
<dbReference type="PROSITE" id="PS50927">
    <property type="entry name" value="BULB_LECTIN"/>
    <property type="match status" value="1"/>
</dbReference>
<keyword evidence="4" id="KW-0723">Serine/threonine-protein kinase</keyword>
<feature type="domain" description="Bulb-type lectin" evidence="21">
    <location>
        <begin position="26"/>
        <end position="147"/>
    </location>
</feature>
<dbReference type="GO" id="GO:0030246">
    <property type="term" value="F:carbohydrate binding"/>
    <property type="evidence" value="ECO:0007669"/>
    <property type="project" value="UniProtKB-KW"/>
</dbReference>
<reference evidence="23 24" key="1">
    <citation type="submission" date="2024-01" db="EMBL/GenBank/DDBJ databases">
        <title>A telomere-to-telomere, gap-free genome of sweet tea (Lithocarpus litseifolius).</title>
        <authorList>
            <person name="Zhou J."/>
        </authorList>
    </citation>
    <scope>NUCLEOTIDE SEQUENCE [LARGE SCALE GENOMIC DNA]</scope>
    <source>
        <strain evidence="23">Zhou-2022a</strain>
        <tissue evidence="23">Leaf</tissue>
    </source>
</reference>
<evidence type="ECO:0000256" key="1">
    <source>
        <dbReference type="ARBA" id="ARBA00004251"/>
    </source>
</evidence>
<comment type="catalytic activity">
    <reaction evidence="18">
        <text>L-threonyl-[protein] + ATP = O-phospho-L-threonyl-[protein] + ADP + H(+)</text>
        <dbReference type="Rhea" id="RHEA:46608"/>
        <dbReference type="Rhea" id="RHEA-COMP:11060"/>
        <dbReference type="Rhea" id="RHEA-COMP:11605"/>
        <dbReference type="ChEBI" id="CHEBI:15378"/>
        <dbReference type="ChEBI" id="CHEBI:30013"/>
        <dbReference type="ChEBI" id="CHEBI:30616"/>
        <dbReference type="ChEBI" id="CHEBI:61977"/>
        <dbReference type="ChEBI" id="CHEBI:456216"/>
        <dbReference type="EC" id="2.7.11.1"/>
    </reaction>
</comment>
<dbReference type="PANTHER" id="PTHR32444:SF226">
    <property type="entry name" value="BULB-TYPE LECTIN DOMAIN-CONTAINING PROTEIN"/>
    <property type="match status" value="1"/>
</dbReference>
<evidence type="ECO:0000256" key="12">
    <source>
        <dbReference type="ARBA" id="ARBA00022840"/>
    </source>
</evidence>
<feature type="chain" id="PRO_5043497955" description="non-specific serine/threonine protein kinase" evidence="20">
    <location>
        <begin position="25"/>
        <end position="408"/>
    </location>
</feature>
<feature type="domain" description="Apple" evidence="22">
    <location>
        <begin position="296"/>
        <end position="379"/>
    </location>
</feature>
<comment type="subcellular location">
    <subcellularLocation>
        <location evidence="1">Cell membrane</location>
        <topology evidence="1">Single-pass type I membrane protein</topology>
    </subcellularLocation>
</comment>
<evidence type="ECO:0000256" key="6">
    <source>
        <dbReference type="ARBA" id="ARBA00022679"/>
    </source>
</evidence>
<evidence type="ECO:0000259" key="21">
    <source>
        <dbReference type="PROSITE" id="PS50927"/>
    </source>
</evidence>
<keyword evidence="3" id="KW-1003">Cell membrane</keyword>
<comment type="caution">
    <text evidence="23">The sequence shown here is derived from an EMBL/GenBank/DDBJ whole genome shotgun (WGS) entry which is preliminary data.</text>
</comment>
<dbReference type="InterPro" id="IPR036426">
    <property type="entry name" value="Bulb-type_lectin_dom_sf"/>
</dbReference>
<dbReference type="EC" id="2.7.11.1" evidence="2"/>
<keyword evidence="8 20" id="KW-0732">Signal</keyword>
<keyword evidence="14" id="KW-0472">Membrane</keyword>
<keyword evidence="11" id="KW-0418">Kinase</keyword>
<evidence type="ECO:0000256" key="20">
    <source>
        <dbReference type="SAM" id="SignalP"/>
    </source>
</evidence>
<keyword evidence="9" id="KW-0430">Lectin</keyword>
<comment type="catalytic activity">
    <reaction evidence="19">
        <text>L-seryl-[protein] + ATP = O-phospho-L-seryl-[protein] + ADP + H(+)</text>
        <dbReference type="Rhea" id="RHEA:17989"/>
        <dbReference type="Rhea" id="RHEA-COMP:9863"/>
        <dbReference type="Rhea" id="RHEA-COMP:11604"/>
        <dbReference type="ChEBI" id="CHEBI:15378"/>
        <dbReference type="ChEBI" id="CHEBI:29999"/>
        <dbReference type="ChEBI" id="CHEBI:30616"/>
        <dbReference type="ChEBI" id="CHEBI:83421"/>
        <dbReference type="ChEBI" id="CHEBI:456216"/>
        <dbReference type="EC" id="2.7.11.1"/>
    </reaction>
</comment>
<gene>
    <name evidence="23" type="ORF">SO802_005584</name>
</gene>
<evidence type="ECO:0000256" key="13">
    <source>
        <dbReference type="ARBA" id="ARBA00022989"/>
    </source>
</evidence>
<evidence type="ECO:0000256" key="18">
    <source>
        <dbReference type="ARBA" id="ARBA00047899"/>
    </source>
</evidence>
<dbReference type="InterPro" id="IPR001480">
    <property type="entry name" value="Bulb-type_lectin_dom"/>
</dbReference>
<dbReference type="Proteomes" id="UP001459277">
    <property type="component" value="Unassembled WGS sequence"/>
</dbReference>
<dbReference type="PANTHER" id="PTHR32444">
    <property type="entry name" value="BULB-TYPE LECTIN DOMAIN-CONTAINING PROTEIN"/>
    <property type="match status" value="1"/>
</dbReference>
<keyword evidence="5" id="KW-0597">Phosphoprotein</keyword>
<keyword evidence="12" id="KW-0067">ATP-binding</keyword>
<evidence type="ECO:0000256" key="14">
    <source>
        <dbReference type="ARBA" id="ARBA00023136"/>
    </source>
</evidence>
<evidence type="ECO:0000256" key="9">
    <source>
        <dbReference type="ARBA" id="ARBA00022734"/>
    </source>
</evidence>
<dbReference type="Gene3D" id="2.90.10.10">
    <property type="entry name" value="Bulb-type lectin domain"/>
    <property type="match status" value="1"/>
</dbReference>
<dbReference type="GO" id="GO:0004674">
    <property type="term" value="F:protein serine/threonine kinase activity"/>
    <property type="evidence" value="ECO:0007669"/>
    <property type="project" value="UniProtKB-KW"/>
</dbReference>
<keyword evidence="16" id="KW-0675">Receptor</keyword>
<dbReference type="GO" id="GO:0005886">
    <property type="term" value="C:plasma membrane"/>
    <property type="evidence" value="ECO:0007669"/>
    <property type="project" value="UniProtKB-SubCell"/>
</dbReference>
<name>A0AAW2DP48_9ROSI</name>
<evidence type="ECO:0000256" key="11">
    <source>
        <dbReference type="ARBA" id="ARBA00022777"/>
    </source>
</evidence>
<proteinExistence type="predicted"/>
<evidence type="ECO:0000313" key="24">
    <source>
        <dbReference type="Proteomes" id="UP001459277"/>
    </source>
</evidence>
<evidence type="ECO:0000256" key="16">
    <source>
        <dbReference type="ARBA" id="ARBA00023170"/>
    </source>
</evidence>
<evidence type="ECO:0000256" key="5">
    <source>
        <dbReference type="ARBA" id="ARBA00022553"/>
    </source>
</evidence>
<dbReference type="Pfam" id="PF01453">
    <property type="entry name" value="B_lectin"/>
    <property type="match status" value="1"/>
</dbReference>
<evidence type="ECO:0000256" key="19">
    <source>
        <dbReference type="ARBA" id="ARBA00048679"/>
    </source>
</evidence>
<dbReference type="InterPro" id="IPR003609">
    <property type="entry name" value="Pan_app"/>
</dbReference>
<keyword evidence="13" id="KW-1133">Transmembrane helix</keyword>
<sequence length="408" mass="46127">MASKVRNVILCLLCLLLFAWSSSSLLETLVQGQEVKDGDELVSAQGNFKLGFFTLESNNYYLGIWYNDNRQRQDNLVWVANRDTPIFNDSGSLTIDDNGNLKISHDGGLPIVLYSGQEGGNTSAVLLDTGNFVLRELNNSEELWQSFDYPSHILVPGMKLGVNRITGHTWSLTSWRGVVVPDLGVFTFGMDSNHTNQLVIMWHDNIYWTSGSLERGHFTSSFSGISDSYYNFSYMSNENETFFNYSVETSFTNSPRLMIDYLGRLSDDRGPLVDCISRFSGSSKMERCMPAQLPECRSPDDVFYSHFTFMYSDGFKFSESENLTLMDCEAKCLNNCSCVAYASTIEDAQTGCEIWTSTPARFNGSSNSNGRTIYFLNSAIANKEENRRPNRWWRWLIMAVGAIIISLY</sequence>
<keyword evidence="17" id="KW-0325">Glycoprotein</keyword>
<evidence type="ECO:0000256" key="8">
    <source>
        <dbReference type="ARBA" id="ARBA00022729"/>
    </source>
</evidence>
<feature type="signal peptide" evidence="20">
    <location>
        <begin position="1"/>
        <end position="24"/>
    </location>
</feature>
<keyword evidence="15" id="KW-1015">Disulfide bond</keyword>
<dbReference type="SMART" id="SM00108">
    <property type="entry name" value="B_lectin"/>
    <property type="match status" value="1"/>
</dbReference>
<dbReference type="SUPFAM" id="SSF51110">
    <property type="entry name" value="alpha-D-mannose-specific plant lectins"/>
    <property type="match status" value="1"/>
</dbReference>
<evidence type="ECO:0000259" key="22">
    <source>
        <dbReference type="PROSITE" id="PS50948"/>
    </source>
</evidence>
<keyword evidence="6" id="KW-0808">Transferase</keyword>
<dbReference type="Pfam" id="PF08276">
    <property type="entry name" value="PAN_2"/>
    <property type="match status" value="1"/>
</dbReference>
<keyword evidence="24" id="KW-1185">Reference proteome</keyword>
<organism evidence="23 24">
    <name type="scientific">Lithocarpus litseifolius</name>
    <dbReference type="NCBI Taxonomy" id="425828"/>
    <lineage>
        <taxon>Eukaryota</taxon>
        <taxon>Viridiplantae</taxon>
        <taxon>Streptophyta</taxon>
        <taxon>Embryophyta</taxon>
        <taxon>Tracheophyta</taxon>
        <taxon>Spermatophyta</taxon>
        <taxon>Magnoliopsida</taxon>
        <taxon>eudicotyledons</taxon>
        <taxon>Gunneridae</taxon>
        <taxon>Pentapetalae</taxon>
        <taxon>rosids</taxon>
        <taxon>fabids</taxon>
        <taxon>Fagales</taxon>
        <taxon>Fagaceae</taxon>
        <taxon>Lithocarpus</taxon>
    </lineage>
</organism>
<dbReference type="SMART" id="SM00473">
    <property type="entry name" value="PAN_AP"/>
    <property type="match status" value="1"/>
</dbReference>
<evidence type="ECO:0000313" key="23">
    <source>
        <dbReference type="EMBL" id="KAL0010476.1"/>
    </source>
</evidence>
<evidence type="ECO:0000256" key="17">
    <source>
        <dbReference type="ARBA" id="ARBA00023180"/>
    </source>
</evidence>
<dbReference type="GO" id="GO:0005524">
    <property type="term" value="F:ATP binding"/>
    <property type="evidence" value="ECO:0007669"/>
    <property type="project" value="UniProtKB-KW"/>
</dbReference>
<evidence type="ECO:0000256" key="4">
    <source>
        <dbReference type="ARBA" id="ARBA00022527"/>
    </source>
</evidence>
<dbReference type="EMBL" id="JAZDWU010000002">
    <property type="protein sequence ID" value="KAL0010476.1"/>
    <property type="molecule type" value="Genomic_DNA"/>
</dbReference>
<keyword evidence="7" id="KW-0812">Transmembrane</keyword>
<dbReference type="AlphaFoldDB" id="A0AAW2DP48"/>
<evidence type="ECO:0000256" key="10">
    <source>
        <dbReference type="ARBA" id="ARBA00022741"/>
    </source>
</evidence>
<accession>A0AAW2DP48</accession>
<dbReference type="FunFam" id="2.90.10.10:FF:000009">
    <property type="entry name" value="Receptor-like serine/threonine-protein kinase SD1-8"/>
    <property type="match status" value="1"/>
</dbReference>
<evidence type="ECO:0000256" key="3">
    <source>
        <dbReference type="ARBA" id="ARBA00022475"/>
    </source>
</evidence>
<evidence type="ECO:0000256" key="2">
    <source>
        <dbReference type="ARBA" id="ARBA00012513"/>
    </source>
</evidence>
<dbReference type="CDD" id="cd00028">
    <property type="entry name" value="B_lectin"/>
    <property type="match status" value="1"/>
</dbReference>
<evidence type="ECO:0000256" key="7">
    <source>
        <dbReference type="ARBA" id="ARBA00022692"/>
    </source>
</evidence>